<evidence type="ECO:0000259" key="2">
    <source>
        <dbReference type="Pfam" id="PF00561"/>
    </source>
</evidence>
<dbReference type="EMBL" id="JBHRSW010000005">
    <property type="protein sequence ID" value="MFC3120462.1"/>
    <property type="molecule type" value="Genomic_DNA"/>
</dbReference>
<dbReference type="PRINTS" id="PR00412">
    <property type="entry name" value="EPOXHYDRLASE"/>
</dbReference>
<keyword evidence="1 3" id="KW-0378">Hydrolase</keyword>
<evidence type="ECO:0000313" key="3">
    <source>
        <dbReference type="EMBL" id="MFC3120462.1"/>
    </source>
</evidence>
<feature type="domain" description="AB hydrolase-1" evidence="2">
    <location>
        <begin position="26"/>
        <end position="254"/>
    </location>
</feature>
<protein>
    <submittedName>
        <fullName evidence="3">Alpha/beta fold hydrolase</fullName>
    </submittedName>
</protein>
<proteinExistence type="predicted"/>
<dbReference type="SUPFAM" id="SSF53474">
    <property type="entry name" value="alpha/beta-Hydrolases"/>
    <property type="match status" value="1"/>
</dbReference>
<evidence type="ECO:0000313" key="4">
    <source>
        <dbReference type="Proteomes" id="UP001595478"/>
    </source>
</evidence>
<dbReference type="Gene3D" id="3.40.50.1820">
    <property type="entry name" value="alpha/beta hydrolase"/>
    <property type="match status" value="1"/>
</dbReference>
<dbReference type="PANTHER" id="PTHR46118">
    <property type="entry name" value="PROTEIN ABHD11"/>
    <property type="match status" value="1"/>
</dbReference>
<sequence>MKTDNSFNPIILNSVLHGQSASTNKPVIVLIHGLFGSMDNLSALRRHFEQDYQVISVDLPDHGQSPHLSQFSFEIYADAVIHTVQERTQNKIILIGHSLGGKVAMRIAQKMSSQVKALIVLDIAPVKYASRHQQVFSALNNVELTSITSRKDAQQALAQYLDEPATQSFLLKGLYQQSDSSWAWRYNVTGLHRDYALLSDWPYEDASYSGATLFVKGTESDYITKAHQSTIQSLFPRATAKLVQAGHWLHAEKPQVVNAVITNFLRVNIN</sequence>
<keyword evidence="4" id="KW-1185">Reference proteome</keyword>
<evidence type="ECO:0000256" key="1">
    <source>
        <dbReference type="ARBA" id="ARBA00022801"/>
    </source>
</evidence>
<dbReference type="PANTHER" id="PTHR46118:SF4">
    <property type="entry name" value="PROTEIN ABHD11"/>
    <property type="match status" value="1"/>
</dbReference>
<name>A0ABV7FPR6_9ALTE</name>
<dbReference type="InterPro" id="IPR000073">
    <property type="entry name" value="AB_hydrolase_1"/>
</dbReference>
<reference evidence="4" key="1">
    <citation type="journal article" date="2019" name="Int. J. Syst. Evol. Microbiol.">
        <title>The Global Catalogue of Microorganisms (GCM) 10K type strain sequencing project: providing services to taxonomists for standard genome sequencing and annotation.</title>
        <authorList>
            <consortium name="The Broad Institute Genomics Platform"/>
            <consortium name="The Broad Institute Genome Sequencing Center for Infectious Disease"/>
            <person name="Wu L."/>
            <person name="Ma J."/>
        </authorList>
    </citation>
    <scope>NUCLEOTIDE SEQUENCE [LARGE SCALE GENOMIC DNA]</scope>
    <source>
        <strain evidence="4">KCTC 52473</strain>
    </source>
</reference>
<dbReference type="Pfam" id="PF00561">
    <property type="entry name" value="Abhydrolase_1"/>
    <property type="match status" value="1"/>
</dbReference>
<accession>A0ABV7FPR6</accession>
<dbReference type="RefSeq" id="WP_376918605.1">
    <property type="nucleotide sequence ID" value="NZ_JBHRSW010000005.1"/>
</dbReference>
<organism evidence="3 4">
    <name type="scientific">Agaribacter flavus</name>
    <dbReference type="NCBI Taxonomy" id="1902781"/>
    <lineage>
        <taxon>Bacteria</taxon>
        <taxon>Pseudomonadati</taxon>
        <taxon>Pseudomonadota</taxon>
        <taxon>Gammaproteobacteria</taxon>
        <taxon>Alteromonadales</taxon>
        <taxon>Alteromonadaceae</taxon>
        <taxon>Agaribacter</taxon>
    </lineage>
</organism>
<dbReference type="InterPro" id="IPR000639">
    <property type="entry name" value="Epox_hydrolase-like"/>
</dbReference>
<comment type="caution">
    <text evidence="3">The sequence shown here is derived from an EMBL/GenBank/DDBJ whole genome shotgun (WGS) entry which is preliminary data.</text>
</comment>
<dbReference type="GO" id="GO:0016787">
    <property type="term" value="F:hydrolase activity"/>
    <property type="evidence" value="ECO:0007669"/>
    <property type="project" value="UniProtKB-KW"/>
</dbReference>
<gene>
    <name evidence="3" type="ORF">ACFOHL_02405</name>
</gene>
<dbReference type="Proteomes" id="UP001595478">
    <property type="component" value="Unassembled WGS sequence"/>
</dbReference>
<dbReference type="InterPro" id="IPR029058">
    <property type="entry name" value="AB_hydrolase_fold"/>
</dbReference>
<dbReference type="PRINTS" id="PR00111">
    <property type="entry name" value="ABHYDROLASE"/>
</dbReference>